<organism evidence="2 3">
    <name type="scientific">Gardnerella pickettii JCP7719</name>
    <dbReference type="NCBI Taxonomy" id="1261061"/>
    <lineage>
        <taxon>Bacteria</taxon>
        <taxon>Bacillati</taxon>
        <taxon>Actinomycetota</taxon>
        <taxon>Actinomycetes</taxon>
        <taxon>Bifidobacteriales</taxon>
        <taxon>Bifidobacteriaceae</taxon>
        <taxon>Gardnerella</taxon>
        <taxon>Gardnerella pickettii</taxon>
    </lineage>
</organism>
<accession>S4GWH1</accession>
<dbReference type="AlphaFoldDB" id="S4GWH1"/>
<feature type="transmembrane region" description="Helical" evidence="1">
    <location>
        <begin position="20"/>
        <end position="39"/>
    </location>
</feature>
<reference evidence="2 3" key="1">
    <citation type="submission" date="2013-06" db="EMBL/GenBank/DDBJ databases">
        <authorList>
            <person name="Weinstock G."/>
            <person name="Sodergren E."/>
            <person name="Lobos E.A."/>
            <person name="Fulton L."/>
            <person name="Fulton R."/>
            <person name="Courtney L."/>
            <person name="Fronick C."/>
            <person name="O'Laughlin M."/>
            <person name="Godfrey J."/>
            <person name="Wilson R.M."/>
            <person name="Miner T."/>
            <person name="Farmer C."/>
            <person name="Delehaunty K."/>
            <person name="Cordes M."/>
            <person name="Minx P."/>
            <person name="Tomlinson C."/>
            <person name="Chen J."/>
            <person name="Wollam A."/>
            <person name="Pepin K.H."/>
            <person name="Bhonagiri V."/>
            <person name="Zhang X."/>
            <person name="Warren W."/>
            <person name="Mitreva M."/>
            <person name="Mardis E.R."/>
            <person name="Wilson R.K."/>
        </authorList>
    </citation>
    <scope>NUCLEOTIDE SEQUENCE [LARGE SCALE GENOMIC DNA]</scope>
    <source>
        <strain evidence="2 3">JCP7719</strain>
    </source>
</reference>
<keyword evidence="1" id="KW-1133">Transmembrane helix</keyword>
<sequence>MSLASYALSEKVGRRATRDFALSAHYVILFKLSFVVCLAQ</sequence>
<keyword evidence="1" id="KW-0812">Transmembrane</keyword>
<comment type="caution">
    <text evidence="2">The sequence shown here is derived from an EMBL/GenBank/DDBJ whole genome shotgun (WGS) entry which is preliminary data.</text>
</comment>
<proteinExistence type="predicted"/>
<dbReference type="PATRIC" id="fig|1261061.4.peg.964"/>
<evidence type="ECO:0000313" key="3">
    <source>
        <dbReference type="Proteomes" id="UP000014601"/>
    </source>
</evidence>
<gene>
    <name evidence="2" type="ORF">HMPREF1576_01115</name>
</gene>
<dbReference type="Proteomes" id="UP000014601">
    <property type="component" value="Unassembled WGS sequence"/>
</dbReference>
<name>S4GWH1_9BIFI</name>
<dbReference type="HOGENOM" id="CLU_3290216_0_0_11"/>
<protein>
    <submittedName>
        <fullName evidence="2">Uncharacterized protein</fullName>
    </submittedName>
</protein>
<evidence type="ECO:0000256" key="1">
    <source>
        <dbReference type="SAM" id="Phobius"/>
    </source>
</evidence>
<dbReference type="EMBL" id="ATJO01000104">
    <property type="protein sequence ID" value="EPI50170.1"/>
    <property type="molecule type" value="Genomic_DNA"/>
</dbReference>
<keyword evidence="1" id="KW-0472">Membrane</keyword>
<evidence type="ECO:0000313" key="2">
    <source>
        <dbReference type="EMBL" id="EPI50170.1"/>
    </source>
</evidence>